<sequence>MSSKIKHFFIISLLLVIFILYTISNISYNLPEENIPSNALISDCKCKINDYVELYQKLNGNYLVRFKQATYELDPSKHVFTCDLYNTLKRGPNQKVISYSLFGKEKLYYKLIYDIVYRIKKLYPDHLIRIYHDESLDKSFMCDLECSQRHVDFCNIKKLPLDTFNKSNYLNVDFINSRMWRFLAVGDTFVDLFHSRDSDSMVLQRERDSVEEWLKTDNVVHIMRDHPKHCTLILAGMWGFKTVQDRKLARLMYEKLINATIGKIFNPDGKSLNRFGDQNFLAEFLYPKIFKKATIHDSYTCKLFNDSKPFPTRRSGQCHVGLIGNCNSYSKFPFECPIECRPDNHLDWDTC</sequence>
<organism evidence="2 3">
    <name type="scientific">Brachionus calyciflorus</name>
    <dbReference type="NCBI Taxonomy" id="104777"/>
    <lineage>
        <taxon>Eukaryota</taxon>
        <taxon>Metazoa</taxon>
        <taxon>Spiralia</taxon>
        <taxon>Gnathifera</taxon>
        <taxon>Rotifera</taxon>
        <taxon>Eurotatoria</taxon>
        <taxon>Monogononta</taxon>
        <taxon>Pseudotrocha</taxon>
        <taxon>Ploima</taxon>
        <taxon>Brachionidae</taxon>
        <taxon>Brachionus</taxon>
    </lineage>
</organism>
<accession>A0A814N7W4</accession>
<dbReference type="Proteomes" id="UP000663879">
    <property type="component" value="Unassembled WGS sequence"/>
</dbReference>
<reference evidence="2" key="1">
    <citation type="submission" date="2021-02" db="EMBL/GenBank/DDBJ databases">
        <authorList>
            <person name="Nowell W R."/>
        </authorList>
    </citation>
    <scope>NUCLEOTIDE SEQUENCE</scope>
    <source>
        <strain evidence="2">Ploen Becks lab</strain>
    </source>
</reference>
<keyword evidence="1" id="KW-0812">Transmembrane</keyword>
<keyword evidence="1" id="KW-0472">Membrane</keyword>
<name>A0A814N7W4_9BILA</name>
<keyword evidence="1" id="KW-1133">Transmembrane helix</keyword>
<comment type="caution">
    <text evidence="2">The sequence shown here is derived from an EMBL/GenBank/DDBJ whole genome shotgun (WGS) entry which is preliminary data.</text>
</comment>
<keyword evidence="3" id="KW-1185">Reference proteome</keyword>
<proteinExistence type="predicted"/>
<feature type="transmembrane region" description="Helical" evidence="1">
    <location>
        <begin position="7"/>
        <end position="28"/>
    </location>
</feature>
<evidence type="ECO:0000313" key="2">
    <source>
        <dbReference type="EMBL" id="CAF1086803.1"/>
    </source>
</evidence>
<protein>
    <submittedName>
        <fullName evidence="2">Uncharacterized protein</fullName>
    </submittedName>
</protein>
<evidence type="ECO:0000313" key="3">
    <source>
        <dbReference type="Proteomes" id="UP000663879"/>
    </source>
</evidence>
<dbReference type="AlphaFoldDB" id="A0A814N7W4"/>
<dbReference type="EMBL" id="CAJNOC010006834">
    <property type="protein sequence ID" value="CAF1086803.1"/>
    <property type="molecule type" value="Genomic_DNA"/>
</dbReference>
<evidence type="ECO:0000256" key="1">
    <source>
        <dbReference type="SAM" id="Phobius"/>
    </source>
</evidence>
<dbReference type="OrthoDB" id="204305at2759"/>
<gene>
    <name evidence="2" type="ORF">OXX778_LOCUS20465</name>
</gene>